<feature type="transmembrane region" description="Helical" evidence="2">
    <location>
        <begin position="6"/>
        <end position="24"/>
    </location>
</feature>
<dbReference type="PANTHER" id="PTHR47521:SF7">
    <property type="entry name" value="SERPENTINE RECEPTOR CLASS EPSILON-6"/>
    <property type="match status" value="1"/>
</dbReference>
<reference evidence="4" key="1">
    <citation type="submission" date="2022-10" db="EMBL/GenBank/DDBJ databases">
        <title>Genome assembly of Pristionchus species.</title>
        <authorList>
            <person name="Yoshida K."/>
            <person name="Sommer R.J."/>
        </authorList>
    </citation>
    <scope>NUCLEOTIDE SEQUENCE [LARGE SCALE GENOMIC DNA]</scope>
    <source>
        <strain evidence="4">RS5460</strain>
    </source>
</reference>
<evidence type="ECO:0000256" key="2">
    <source>
        <dbReference type="SAM" id="Phobius"/>
    </source>
</evidence>
<dbReference type="Proteomes" id="UP001328107">
    <property type="component" value="Unassembled WGS sequence"/>
</dbReference>
<keyword evidence="4" id="KW-1185">Reference proteome</keyword>
<sequence>TRTRYLVSQTVLHLHFVAPWYLVISSIQKEVFITYMLILISVLAVDRWIATKYWRWYDNNNNATIGFFLLQEFVVHAIAYAEGSLLIFVKIFFICKGYVAIYRHNLHEHERMKIKYSTSSYSVSKTYQIKENIALLQLFNRVALPLVISAFIAASFYVVYRFLPQGFGFDNLRYICAAMFNLGVAISCVVVALAIPINERKIIQYLLVKSIEKVSPSSQFNEHTSVTNAYFSMLKKEWQ</sequence>
<keyword evidence="2" id="KW-0812">Transmembrane</keyword>
<dbReference type="InterPro" id="IPR004151">
    <property type="entry name" value="7TM_GPCR_serpentine_rcpt_Sre"/>
</dbReference>
<protein>
    <recommendedName>
        <fullName evidence="5">G protein-coupled receptor</fullName>
    </recommendedName>
</protein>
<feature type="transmembrane region" description="Helical" evidence="2">
    <location>
        <begin position="172"/>
        <end position="195"/>
    </location>
</feature>
<keyword evidence="2" id="KW-0472">Membrane</keyword>
<keyword evidence="2" id="KW-1133">Transmembrane helix</keyword>
<evidence type="ECO:0000313" key="3">
    <source>
        <dbReference type="EMBL" id="GMR47060.1"/>
    </source>
</evidence>
<comment type="caution">
    <text evidence="3">The sequence shown here is derived from an EMBL/GenBank/DDBJ whole genome shotgun (WGS) entry which is preliminary data.</text>
</comment>
<feature type="non-terminal residue" evidence="3">
    <location>
        <position position="1"/>
    </location>
</feature>
<accession>A0AAN5CMA0</accession>
<organism evidence="3 4">
    <name type="scientific">Pristionchus mayeri</name>
    <dbReference type="NCBI Taxonomy" id="1317129"/>
    <lineage>
        <taxon>Eukaryota</taxon>
        <taxon>Metazoa</taxon>
        <taxon>Ecdysozoa</taxon>
        <taxon>Nematoda</taxon>
        <taxon>Chromadorea</taxon>
        <taxon>Rhabditida</taxon>
        <taxon>Rhabditina</taxon>
        <taxon>Diplogasteromorpha</taxon>
        <taxon>Diplogasteroidea</taxon>
        <taxon>Neodiplogasteridae</taxon>
        <taxon>Pristionchus</taxon>
    </lineage>
</organism>
<dbReference type="EMBL" id="BTRK01000004">
    <property type="protein sequence ID" value="GMR47060.1"/>
    <property type="molecule type" value="Genomic_DNA"/>
</dbReference>
<proteinExistence type="inferred from homology"/>
<dbReference type="AlphaFoldDB" id="A0AAN5CMA0"/>
<evidence type="ECO:0000313" key="4">
    <source>
        <dbReference type="Proteomes" id="UP001328107"/>
    </source>
</evidence>
<evidence type="ECO:0008006" key="5">
    <source>
        <dbReference type="Google" id="ProtNLM"/>
    </source>
</evidence>
<comment type="similarity">
    <text evidence="1">Belongs to the nematode receptor-like protein sre family.</text>
</comment>
<evidence type="ECO:0000256" key="1">
    <source>
        <dbReference type="ARBA" id="ARBA00006803"/>
    </source>
</evidence>
<dbReference type="GO" id="GO:0007606">
    <property type="term" value="P:sensory perception of chemical stimulus"/>
    <property type="evidence" value="ECO:0007669"/>
    <property type="project" value="InterPro"/>
</dbReference>
<dbReference type="Pfam" id="PF03125">
    <property type="entry name" value="Sre"/>
    <property type="match status" value="1"/>
</dbReference>
<gene>
    <name evidence="3" type="ORF">PMAYCL1PPCAC_17255</name>
</gene>
<feature type="transmembrane region" description="Helical" evidence="2">
    <location>
        <begin position="77"/>
        <end position="102"/>
    </location>
</feature>
<name>A0AAN5CMA0_9BILA</name>
<feature type="transmembrane region" description="Helical" evidence="2">
    <location>
        <begin position="31"/>
        <end position="50"/>
    </location>
</feature>
<dbReference type="GO" id="GO:0016020">
    <property type="term" value="C:membrane"/>
    <property type="evidence" value="ECO:0007669"/>
    <property type="project" value="InterPro"/>
</dbReference>
<dbReference type="PANTHER" id="PTHR47521">
    <property type="entry name" value="SERPENTINE RECEPTOR, CLASS E (EPSILON)-RELATED"/>
    <property type="match status" value="1"/>
</dbReference>
<dbReference type="InterPro" id="IPR052860">
    <property type="entry name" value="NRL-GPCR1"/>
</dbReference>
<feature type="transmembrane region" description="Helical" evidence="2">
    <location>
        <begin position="138"/>
        <end position="160"/>
    </location>
</feature>